<dbReference type="InterPro" id="IPR000515">
    <property type="entry name" value="MetI-like"/>
</dbReference>
<keyword evidence="2" id="KW-0813">Transport</keyword>
<dbReference type="PANTHER" id="PTHR32243">
    <property type="entry name" value="MALTOSE TRANSPORT SYSTEM PERMEASE-RELATED"/>
    <property type="match status" value="1"/>
</dbReference>
<dbReference type="PANTHER" id="PTHR32243:SF24">
    <property type="entry name" value="DIACETYLCHITOBIOSE UPTAKE SYSTEM PERMEASE PROTEIN NGCG"/>
    <property type="match status" value="1"/>
</dbReference>
<evidence type="ECO:0000313" key="9">
    <source>
        <dbReference type="EMBL" id="SVB47039.1"/>
    </source>
</evidence>
<gene>
    <name evidence="9" type="ORF">METZ01_LOCUS199893</name>
</gene>
<dbReference type="InterPro" id="IPR035906">
    <property type="entry name" value="MetI-like_sf"/>
</dbReference>
<evidence type="ECO:0000256" key="3">
    <source>
        <dbReference type="ARBA" id="ARBA00022475"/>
    </source>
</evidence>
<organism evidence="9">
    <name type="scientific">marine metagenome</name>
    <dbReference type="NCBI Taxonomy" id="408172"/>
    <lineage>
        <taxon>unclassified sequences</taxon>
        <taxon>metagenomes</taxon>
        <taxon>ecological metagenomes</taxon>
    </lineage>
</organism>
<keyword evidence="4 7" id="KW-0812">Transmembrane</keyword>
<feature type="transmembrane region" description="Helical" evidence="7">
    <location>
        <begin position="59"/>
        <end position="85"/>
    </location>
</feature>
<evidence type="ECO:0000259" key="8">
    <source>
        <dbReference type="PROSITE" id="PS50928"/>
    </source>
</evidence>
<evidence type="ECO:0000256" key="4">
    <source>
        <dbReference type="ARBA" id="ARBA00022692"/>
    </source>
</evidence>
<evidence type="ECO:0000256" key="7">
    <source>
        <dbReference type="SAM" id="Phobius"/>
    </source>
</evidence>
<dbReference type="AlphaFoldDB" id="A0A382E9G7"/>
<keyword evidence="5 7" id="KW-1133">Transmembrane helix</keyword>
<evidence type="ECO:0000256" key="5">
    <source>
        <dbReference type="ARBA" id="ARBA00022989"/>
    </source>
</evidence>
<dbReference type="PROSITE" id="PS50928">
    <property type="entry name" value="ABC_TM1"/>
    <property type="match status" value="1"/>
</dbReference>
<reference evidence="9" key="1">
    <citation type="submission" date="2018-05" db="EMBL/GenBank/DDBJ databases">
        <authorList>
            <person name="Lanie J.A."/>
            <person name="Ng W.-L."/>
            <person name="Kazmierczak K.M."/>
            <person name="Andrzejewski T.M."/>
            <person name="Davidsen T.M."/>
            <person name="Wayne K.J."/>
            <person name="Tettelin H."/>
            <person name="Glass J.I."/>
            <person name="Rusch D."/>
            <person name="Podicherti R."/>
            <person name="Tsui H.-C.T."/>
            <person name="Winkler M.E."/>
        </authorList>
    </citation>
    <scope>NUCLEOTIDE SEQUENCE</scope>
</reference>
<proteinExistence type="predicted"/>
<accession>A0A382E9G7</accession>
<feature type="domain" description="ABC transmembrane type-1" evidence="8">
    <location>
        <begin position="61"/>
        <end position="252"/>
    </location>
</feature>
<comment type="subcellular location">
    <subcellularLocation>
        <location evidence="1">Cell membrane</location>
        <topology evidence="1">Multi-pass membrane protein</topology>
    </subcellularLocation>
</comment>
<dbReference type="SUPFAM" id="SSF161098">
    <property type="entry name" value="MetI-like"/>
    <property type="match status" value="1"/>
</dbReference>
<keyword evidence="6 7" id="KW-0472">Membrane</keyword>
<protein>
    <recommendedName>
        <fullName evidence="8">ABC transmembrane type-1 domain-containing protein</fullName>
    </recommendedName>
</protein>
<feature type="transmembrane region" description="Helical" evidence="7">
    <location>
        <begin position="129"/>
        <end position="152"/>
    </location>
</feature>
<evidence type="ECO:0000256" key="1">
    <source>
        <dbReference type="ARBA" id="ARBA00004651"/>
    </source>
</evidence>
<dbReference type="Pfam" id="PF00528">
    <property type="entry name" value="BPD_transp_1"/>
    <property type="match status" value="1"/>
</dbReference>
<dbReference type="CDD" id="cd06261">
    <property type="entry name" value="TM_PBP2"/>
    <property type="match status" value="1"/>
</dbReference>
<dbReference type="InterPro" id="IPR050901">
    <property type="entry name" value="BP-dep_ABC_trans_perm"/>
</dbReference>
<keyword evidence="3" id="KW-1003">Cell membrane</keyword>
<name>A0A382E9G7_9ZZZZ</name>
<feature type="transmembrane region" description="Helical" evidence="7">
    <location>
        <begin position="233"/>
        <end position="252"/>
    </location>
</feature>
<sequence length="266" mass="30243">MHLVLISYTLICLFPVYLLVGNSFKSRRAIFKQPLSLPNEENFSLAGYLKMFSRIDFSIYFYNSTFVTIITLFFVLFFGAMAAWALSEYKFRGNTMLGLYLAFGIMIPIKLGTVSILQLMNSLNLVNTLTGLVIIYIAQSLPLAIWILSEFMKQLNNELKEAARCDGVNEYQLFFYIVLPLLRPPMATVAVFTMVPVWNDLWWPLILAPSGGKQTVILGMQQYIGQYVTNWNAIFASLSMALIPVIIFYLIFSRQLIRSITSGAVK</sequence>
<dbReference type="EMBL" id="UINC01043257">
    <property type="protein sequence ID" value="SVB47039.1"/>
    <property type="molecule type" value="Genomic_DNA"/>
</dbReference>
<evidence type="ECO:0000256" key="2">
    <source>
        <dbReference type="ARBA" id="ARBA00022448"/>
    </source>
</evidence>
<dbReference type="Gene3D" id="1.10.3720.10">
    <property type="entry name" value="MetI-like"/>
    <property type="match status" value="1"/>
</dbReference>
<dbReference type="GO" id="GO:0055085">
    <property type="term" value="P:transmembrane transport"/>
    <property type="evidence" value="ECO:0007669"/>
    <property type="project" value="InterPro"/>
</dbReference>
<evidence type="ECO:0000256" key="6">
    <source>
        <dbReference type="ARBA" id="ARBA00023136"/>
    </source>
</evidence>
<dbReference type="GO" id="GO:0005886">
    <property type="term" value="C:plasma membrane"/>
    <property type="evidence" value="ECO:0007669"/>
    <property type="project" value="UniProtKB-SubCell"/>
</dbReference>
<feature type="transmembrane region" description="Helical" evidence="7">
    <location>
        <begin position="97"/>
        <end position="117"/>
    </location>
</feature>